<dbReference type="AlphaFoldDB" id="A0A919C444"/>
<keyword evidence="1" id="KW-0808">Transferase</keyword>
<accession>A0A919C444</accession>
<dbReference type="GO" id="GO:0032259">
    <property type="term" value="P:methylation"/>
    <property type="evidence" value="ECO:0007669"/>
    <property type="project" value="UniProtKB-KW"/>
</dbReference>
<sequence length="916" mass="100587">MTRMIERWFPCAEVSVNSSAGWGSGATEIGLFPWFAKRPVAQAKAAVLCSLLPWPEDQAEQQRLQELVHTAMSGRYAAWQILHDEILKANPEGASVLDPFSGRGMIPLEAGRLGLEAHGVDYSPVAVLASSLLTDFPFRDWSQEPSLPFAEESDALYDDRPRLLVDVRATLDEVGRRWTAAMADYYPEVNGKRPWGYLWAIAIPCQECGNRFPLVGSYELRRPSQKRGRKGAPPVNDPGQSFYIEADPAAGTCAPVVHEGPPRRTPTLTRARTAEGRTLPGKSAICPFCSHVHPLDVHRRLTDERRATDMLLVVADHSADFGKEYREPTEAELEAVAATPAALRELSDPSPFLSAVPDERIAPGNNNIIGPSIYGARTYGDFMCDRQTLAFVMLTQTIAQVADELMYKAGVSADYARALSGYAGSVVARKLRRATRGCTIDISRAGVHDIYANQGSITFSQDFFEVGIGTGPGSWASLCKSSMSTLSNLMADIQGTSVSVTRGSATSMNLRDACITAVVTDPPYDEMLAYADSSDLIYAWLKRALHNTWPELVITSDEHGCQEKSEEIIVKRVRGEAPNEHRTREHYDTKIAEAFSEMRRVVRDDGLVTIVFGSGDPEVWQRLLTAIEKAGLVMTGSWPANTEASNHQGKANIETTLTMSCRPMAPGRSPGRKGAVEAEIKAEIKRRYPDWERWGLAPADMLMAAAGPAMEVVGRYSEILDAKGEPVDIYTFLPLARAAVQEAMAVEINHQPLETFDARTRFALWWITLYNRQIRAKSELRWQALASSLDLAAIRDLVPDADKGVRFIASRDYKGKIDGDSTVIDIALALAAASEEGLQAMGQVLAAAEHAADDTFLWAAVQFLADRLPDNDPDSVRFTRVLRNRPGVVSAAEAVAASDYEKGQLQLTDDVQLRLM</sequence>
<dbReference type="GO" id="GO:0008168">
    <property type="term" value="F:methyltransferase activity"/>
    <property type="evidence" value="ECO:0007669"/>
    <property type="project" value="UniProtKB-KW"/>
</dbReference>
<dbReference type="Gene3D" id="3.40.50.150">
    <property type="entry name" value="Vaccinia Virus protein VP39"/>
    <property type="match status" value="2"/>
</dbReference>
<keyword evidence="2" id="KW-1185">Reference proteome</keyword>
<dbReference type="Proteomes" id="UP000619355">
    <property type="component" value="Unassembled WGS sequence"/>
</dbReference>
<comment type="caution">
    <text evidence="1">The sequence shown here is derived from an EMBL/GenBank/DDBJ whole genome shotgun (WGS) entry which is preliminary data.</text>
</comment>
<dbReference type="EMBL" id="BNBF01000008">
    <property type="protein sequence ID" value="GHG49822.1"/>
    <property type="molecule type" value="Genomic_DNA"/>
</dbReference>
<evidence type="ECO:0000313" key="2">
    <source>
        <dbReference type="Proteomes" id="UP000619355"/>
    </source>
</evidence>
<reference evidence="2" key="1">
    <citation type="journal article" date="2019" name="Int. J. Syst. Evol. Microbiol.">
        <title>The Global Catalogue of Microorganisms (GCM) 10K type strain sequencing project: providing services to taxonomists for standard genome sequencing and annotation.</title>
        <authorList>
            <consortium name="The Broad Institute Genomics Platform"/>
            <consortium name="The Broad Institute Genome Sequencing Center for Infectious Disease"/>
            <person name="Wu L."/>
            <person name="Ma J."/>
        </authorList>
    </citation>
    <scope>NUCLEOTIDE SEQUENCE [LARGE SCALE GENOMIC DNA]</scope>
    <source>
        <strain evidence="2">JCM 4253</strain>
    </source>
</reference>
<organism evidence="1 2">
    <name type="scientific">Streptomyces capoamus</name>
    <dbReference type="NCBI Taxonomy" id="68183"/>
    <lineage>
        <taxon>Bacteria</taxon>
        <taxon>Bacillati</taxon>
        <taxon>Actinomycetota</taxon>
        <taxon>Actinomycetes</taxon>
        <taxon>Kitasatosporales</taxon>
        <taxon>Streptomycetaceae</taxon>
        <taxon>Streptomyces</taxon>
    </lineage>
</organism>
<keyword evidence="1" id="KW-0489">Methyltransferase</keyword>
<dbReference type="InterPro" id="IPR029063">
    <property type="entry name" value="SAM-dependent_MTases_sf"/>
</dbReference>
<gene>
    <name evidence="1" type="ORF">GCM10018980_31150</name>
</gene>
<evidence type="ECO:0000313" key="1">
    <source>
        <dbReference type="EMBL" id="GHG49822.1"/>
    </source>
</evidence>
<dbReference type="RefSeq" id="WP_189982027.1">
    <property type="nucleotide sequence ID" value="NZ_BNBF01000008.1"/>
</dbReference>
<name>A0A919C444_9ACTN</name>
<proteinExistence type="predicted"/>
<dbReference type="SUPFAM" id="SSF53335">
    <property type="entry name" value="S-adenosyl-L-methionine-dependent methyltransferases"/>
    <property type="match status" value="2"/>
</dbReference>
<protein>
    <submittedName>
        <fullName evidence="1">DNA methylase</fullName>
    </submittedName>
</protein>